<dbReference type="Pfam" id="PF10127">
    <property type="entry name" value="RlaP"/>
    <property type="match status" value="1"/>
</dbReference>
<comment type="caution">
    <text evidence="1">The sequence shown here is derived from an EMBL/GenBank/DDBJ whole genome shotgun (WGS) entry which is preliminary data.</text>
</comment>
<proteinExistence type="predicted"/>
<evidence type="ECO:0000313" key="1">
    <source>
        <dbReference type="EMBL" id="MFC7387355.1"/>
    </source>
</evidence>
<dbReference type="EMBL" id="JBHTCG010000037">
    <property type="protein sequence ID" value="MFC7387355.1"/>
    <property type="molecule type" value="Genomic_DNA"/>
</dbReference>
<keyword evidence="2" id="KW-1185">Reference proteome</keyword>
<sequence length="264" mass="29539">MSWTKHSTPEHEAIAGALTILRCQVGSGVHGTAIAGTDDRDEMGICLEPPDYVIGLRHFDQYVYRTQPEGARSGPGDLDLTVYSLRKWMRLAVGGNPTVLLPLFVPESEIVSVTDLGRDLRADPGLVLSRQAGHRFLGYLRSQRDRMVDHPQGKRTNRPELIARYGYDTKYAGHMVRLGVQGVELLETGRITLPMPEPWRSLIVGMRQGAHTREEALALAADLEDRLERLIPVCDLPEHPDMDRVNRWLVAAYRETWASAVPLS</sequence>
<evidence type="ECO:0000313" key="2">
    <source>
        <dbReference type="Proteomes" id="UP001596496"/>
    </source>
</evidence>
<dbReference type="RefSeq" id="WP_380831051.1">
    <property type="nucleotide sequence ID" value="NZ_JBHTCG010000037.1"/>
</dbReference>
<gene>
    <name evidence="1" type="ORF">ACFQSB_34475</name>
</gene>
<dbReference type="PANTHER" id="PTHR34817">
    <property type="entry name" value="NUCLEOTIDYLTRANSFERASE"/>
    <property type="match status" value="1"/>
</dbReference>
<reference evidence="2" key="1">
    <citation type="journal article" date="2019" name="Int. J. Syst. Evol. Microbiol.">
        <title>The Global Catalogue of Microorganisms (GCM) 10K type strain sequencing project: providing services to taxonomists for standard genome sequencing and annotation.</title>
        <authorList>
            <consortium name="The Broad Institute Genomics Platform"/>
            <consortium name="The Broad Institute Genome Sequencing Center for Infectious Disease"/>
            <person name="Wu L."/>
            <person name="Ma J."/>
        </authorList>
    </citation>
    <scope>NUCLEOTIDE SEQUENCE [LARGE SCALE GENOMIC DNA]</scope>
    <source>
        <strain evidence="2">CECT 7649</strain>
    </source>
</reference>
<protein>
    <submittedName>
        <fullName evidence="1">DNA polymerase beta superfamily protein</fullName>
    </submittedName>
</protein>
<accession>A0ABW2PG78</accession>
<dbReference type="PANTHER" id="PTHR34817:SF1">
    <property type="entry name" value="NUCLEOTIDYLTRANSFERASE"/>
    <property type="match status" value="1"/>
</dbReference>
<organism evidence="1 2">
    <name type="scientific">Sphaerisporangium rhizosphaerae</name>
    <dbReference type="NCBI Taxonomy" id="2269375"/>
    <lineage>
        <taxon>Bacteria</taxon>
        <taxon>Bacillati</taxon>
        <taxon>Actinomycetota</taxon>
        <taxon>Actinomycetes</taxon>
        <taxon>Streptosporangiales</taxon>
        <taxon>Streptosporangiaceae</taxon>
        <taxon>Sphaerisporangium</taxon>
    </lineage>
</organism>
<dbReference type="Proteomes" id="UP001596496">
    <property type="component" value="Unassembled WGS sequence"/>
</dbReference>
<dbReference type="InterPro" id="IPR018775">
    <property type="entry name" value="RlaP"/>
</dbReference>
<name>A0ABW2PG78_9ACTN</name>